<dbReference type="Pfam" id="PF08450">
    <property type="entry name" value="SGL"/>
    <property type="match status" value="1"/>
</dbReference>
<evidence type="ECO:0000259" key="4">
    <source>
        <dbReference type="Pfam" id="PF08450"/>
    </source>
</evidence>
<name>A0A0C5V1C7_9GAMM</name>
<dbReference type="EMBL" id="CP007142">
    <property type="protein sequence ID" value="AJQ93320.1"/>
    <property type="molecule type" value="Genomic_DNA"/>
</dbReference>
<dbReference type="InterPro" id="IPR005511">
    <property type="entry name" value="SMP-30"/>
</dbReference>
<proteinExistence type="inferred from homology"/>
<feature type="binding site" evidence="3">
    <location>
        <position position="19"/>
    </location>
    <ligand>
        <name>a divalent metal cation</name>
        <dbReference type="ChEBI" id="CHEBI:60240"/>
    </ligand>
</feature>
<dbReference type="AlphaFoldDB" id="A0A0C5V1C7"/>
<dbReference type="PRINTS" id="PR01790">
    <property type="entry name" value="SMP30FAMILY"/>
</dbReference>
<evidence type="ECO:0000256" key="1">
    <source>
        <dbReference type="ARBA" id="ARBA00008853"/>
    </source>
</evidence>
<dbReference type="OrthoDB" id="9775406at2"/>
<feature type="active site" description="Proton donor/acceptor" evidence="2">
    <location>
        <position position="200"/>
    </location>
</feature>
<feature type="binding site" evidence="3">
    <location>
        <position position="152"/>
    </location>
    <ligand>
        <name>a divalent metal cation</name>
        <dbReference type="ChEBI" id="CHEBI:60240"/>
    </ligand>
</feature>
<dbReference type="Gene3D" id="2.120.10.30">
    <property type="entry name" value="TolB, C-terminal domain"/>
    <property type="match status" value="1"/>
</dbReference>
<keyword evidence="6" id="KW-1185">Reference proteome</keyword>
<reference evidence="5 6" key="1">
    <citation type="submission" date="2014-01" db="EMBL/GenBank/DDBJ databases">
        <title>Full genme sequencing of cellulolytic bacterium Gynuella sunshinyii YC6258T gen. nov., sp. nov.</title>
        <authorList>
            <person name="Khan H."/>
            <person name="Chung E.J."/>
            <person name="Chung Y.R."/>
        </authorList>
    </citation>
    <scope>NUCLEOTIDE SEQUENCE [LARGE SCALE GENOMIC DNA]</scope>
    <source>
        <strain evidence="5 6">YC6258</strain>
    </source>
</reference>
<dbReference type="SUPFAM" id="SSF63829">
    <property type="entry name" value="Calcium-dependent phosphotriesterase"/>
    <property type="match status" value="1"/>
</dbReference>
<sequence>MSELRDWQVLWPGENQLGEGILWHPELQTLFWVDIVRSELFAMPWQQPDLVSCTLLPFKASHVALCNDSDYLLLATNKGVAKWHIAEQRLDDIIAIPQLEKGMRCNDAAVAEDGSYWVGLMSEPPEAERGCIVRVSPSGKVETIKTGISIPNTLLWHERHFIFADSRLHTLFRQPLTADGLLAGEPEVLLTLDSDHQTPDGSALATDDSIFNAVWQGQRIQQLSSSGQLLEEHYLPVYSPTSCTFCGPELDYLAVTSARVDAPASALAEFPLTGALICKKLPVTGTLARTFHWPEQ</sequence>
<evidence type="ECO:0000313" key="5">
    <source>
        <dbReference type="EMBL" id="AJQ93320.1"/>
    </source>
</evidence>
<keyword evidence="3" id="KW-0479">Metal-binding</keyword>
<comment type="similarity">
    <text evidence="1">Belongs to the SMP-30/CGR1 family.</text>
</comment>
<dbReference type="Proteomes" id="UP000032266">
    <property type="component" value="Chromosome"/>
</dbReference>
<dbReference type="PANTHER" id="PTHR10907">
    <property type="entry name" value="REGUCALCIN"/>
    <property type="match status" value="1"/>
</dbReference>
<dbReference type="KEGG" id="gsn:YC6258_01272"/>
<feature type="binding site" evidence="3">
    <location>
        <position position="104"/>
    </location>
    <ligand>
        <name>substrate</name>
    </ligand>
</feature>
<evidence type="ECO:0000313" key="6">
    <source>
        <dbReference type="Proteomes" id="UP000032266"/>
    </source>
</evidence>
<dbReference type="PANTHER" id="PTHR10907:SF47">
    <property type="entry name" value="REGUCALCIN"/>
    <property type="match status" value="1"/>
</dbReference>
<dbReference type="GO" id="GO:0005509">
    <property type="term" value="F:calcium ion binding"/>
    <property type="evidence" value="ECO:0007669"/>
    <property type="project" value="TreeGrafter"/>
</dbReference>
<evidence type="ECO:0000256" key="3">
    <source>
        <dbReference type="PIRSR" id="PIRSR605511-2"/>
    </source>
</evidence>
<comment type="cofactor">
    <cofactor evidence="3">
        <name>Zn(2+)</name>
        <dbReference type="ChEBI" id="CHEBI:29105"/>
    </cofactor>
    <text evidence="3">Binds 1 divalent metal cation per subunit.</text>
</comment>
<feature type="domain" description="SMP-30/Gluconolactonase/LRE-like region" evidence="4">
    <location>
        <begin position="17"/>
        <end position="259"/>
    </location>
</feature>
<protein>
    <submittedName>
        <fullName evidence="5">Gluconolactonase</fullName>
    </submittedName>
</protein>
<accession>A0A0C5V1C7</accession>
<dbReference type="STRING" id="1445510.YC6258_01272"/>
<dbReference type="GO" id="GO:0019853">
    <property type="term" value="P:L-ascorbic acid biosynthetic process"/>
    <property type="evidence" value="ECO:0007669"/>
    <property type="project" value="TreeGrafter"/>
</dbReference>
<feature type="binding site" evidence="3">
    <location>
        <position position="200"/>
    </location>
    <ligand>
        <name>a divalent metal cation</name>
        <dbReference type="ChEBI" id="CHEBI:60240"/>
    </ligand>
</feature>
<dbReference type="HOGENOM" id="CLU_036110_3_1_6"/>
<keyword evidence="3" id="KW-0862">Zinc</keyword>
<dbReference type="InterPro" id="IPR013658">
    <property type="entry name" value="SGL"/>
</dbReference>
<gene>
    <name evidence="5" type="ORF">YC6258_01272</name>
</gene>
<evidence type="ECO:0000256" key="2">
    <source>
        <dbReference type="PIRSR" id="PIRSR605511-1"/>
    </source>
</evidence>
<dbReference type="GO" id="GO:0004341">
    <property type="term" value="F:gluconolactonase activity"/>
    <property type="evidence" value="ECO:0007669"/>
    <property type="project" value="TreeGrafter"/>
</dbReference>
<feature type="binding site" evidence="3">
    <location>
        <position position="106"/>
    </location>
    <ligand>
        <name>substrate</name>
    </ligand>
</feature>
<dbReference type="RefSeq" id="WP_044616154.1">
    <property type="nucleotide sequence ID" value="NZ_CP007142.1"/>
</dbReference>
<dbReference type="InterPro" id="IPR011042">
    <property type="entry name" value="6-blade_b-propeller_TolB-like"/>
</dbReference>
<organism evidence="5 6">
    <name type="scientific">Gynuella sunshinyii YC6258</name>
    <dbReference type="NCBI Taxonomy" id="1445510"/>
    <lineage>
        <taxon>Bacteria</taxon>
        <taxon>Pseudomonadati</taxon>
        <taxon>Pseudomonadota</taxon>
        <taxon>Gammaproteobacteria</taxon>
        <taxon>Oceanospirillales</taxon>
        <taxon>Saccharospirillaceae</taxon>
        <taxon>Gynuella</taxon>
    </lineage>
</organism>